<organism evidence="1 2">
    <name type="scientific">Aspergillus pseudotamarii</name>
    <dbReference type="NCBI Taxonomy" id="132259"/>
    <lineage>
        <taxon>Eukaryota</taxon>
        <taxon>Fungi</taxon>
        <taxon>Dikarya</taxon>
        <taxon>Ascomycota</taxon>
        <taxon>Pezizomycotina</taxon>
        <taxon>Eurotiomycetes</taxon>
        <taxon>Eurotiomycetidae</taxon>
        <taxon>Eurotiales</taxon>
        <taxon>Aspergillaceae</taxon>
        <taxon>Aspergillus</taxon>
        <taxon>Aspergillus subgen. Circumdati</taxon>
    </lineage>
</organism>
<evidence type="ECO:0000313" key="1">
    <source>
        <dbReference type="EMBL" id="KAE8135343.1"/>
    </source>
</evidence>
<protein>
    <submittedName>
        <fullName evidence="1">Uncharacterized protein</fullName>
    </submittedName>
</protein>
<sequence>MTGDISPRVCLNKLHIGIDIRRPTLQTQHTRFTRQHKTSKRITRCMVNQIIPLFSSRQRRKIEPDSHYRFRVTRDSLRGGSLSCFKETESFVSNVFKCLEHIILRHCGGQSRNLGFGHPVRLSKRITR</sequence>
<gene>
    <name evidence="1" type="ORF">BDV38DRAFT_252645</name>
</gene>
<name>A0A5N6SPR1_ASPPS</name>
<keyword evidence="2" id="KW-1185">Reference proteome</keyword>
<accession>A0A5N6SPR1</accession>
<proteinExistence type="predicted"/>
<dbReference type="AlphaFoldDB" id="A0A5N6SPR1"/>
<dbReference type="GeneID" id="43639360"/>
<dbReference type="Proteomes" id="UP000325672">
    <property type="component" value="Unassembled WGS sequence"/>
</dbReference>
<dbReference type="EMBL" id="ML743594">
    <property type="protein sequence ID" value="KAE8135343.1"/>
    <property type="molecule type" value="Genomic_DNA"/>
</dbReference>
<evidence type="ECO:0000313" key="2">
    <source>
        <dbReference type="Proteomes" id="UP000325672"/>
    </source>
</evidence>
<dbReference type="RefSeq" id="XP_031911406.1">
    <property type="nucleotide sequence ID" value="XM_032055150.1"/>
</dbReference>
<reference evidence="1 2" key="1">
    <citation type="submission" date="2019-04" db="EMBL/GenBank/DDBJ databases">
        <title>Friends and foes A comparative genomics study of 23 Aspergillus species from section Flavi.</title>
        <authorList>
            <consortium name="DOE Joint Genome Institute"/>
            <person name="Kjaerbolling I."/>
            <person name="Vesth T."/>
            <person name="Frisvad J.C."/>
            <person name="Nybo J.L."/>
            <person name="Theobald S."/>
            <person name="Kildgaard S."/>
            <person name="Isbrandt T."/>
            <person name="Kuo A."/>
            <person name="Sato A."/>
            <person name="Lyhne E.K."/>
            <person name="Kogle M.E."/>
            <person name="Wiebenga A."/>
            <person name="Kun R.S."/>
            <person name="Lubbers R.J."/>
            <person name="Makela M.R."/>
            <person name="Barry K."/>
            <person name="Chovatia M."/>
            <person name="Clum A."/>
            <person name="Daum C."/>
            <person name="Haridas S."/>
            <person name="He G."/>
            <person name="LaButti K."/>
            <person name="Lipzen A."/>
            <person name="Mondo S."/>
            <person name="Riley R."/>
            <person name="Salamov A."/>
            <person name="Simmons B.A."/>
            <person name="Magnuson J.K."/>
            <person name="Henrissat B."/>
            <person name="Mortensen U.H."/>
            <person name="Larsen T.O."/>
            <person name="Devries R.P."/>
            <person name="Grigoriev I.V."/>
            <person name="Machida M."/>
            <person name="Baker S.E."/>
            <person name="Andersen M.R."/>
        </authorList>
    </citation>
    <scope>NUCLEOTIDE SEQUENCE [LARGE SCALE GENOMIC DNA]</scope>
    <source>
        <strain evidence="1 2">CBS 117625</strain>
    </source>
</reference>